<reference evidence="1 2" key="1">
    <citation type="journal article" date="2017" name="Antonie Van Leeuwenhoek">
        <title>Rhizobium rhizosphaerae sp. nov., a novel species isolated from rice rhizosphere.</title>
        <authorList>
            <person name="Zhao J.J."/>
            <person name="Zhang J."/>
            <person name="Zhang R.J."/>
            <person name="Zhang C.W."/>
            <person name="Yin H.Q."/>
            <person name="Zhang X.X."/>
        </authorList>
    </citation>
    <scope>NUCLEOTIDE SEQUENCE [LARGE SCALE GENOMIC DNA]</scope>
    <source>
        <strain evidence="1 2">KMM 241</strain>
    </source>
</reference>
<sequence length="82" mass="9643">MYYASAWQVRSDKGERYINEVQANLTPNILVAEFKGFSIPSSFFVHQKVKKCDTKIAFTHCRKSTKPLRVCQSMFRLDEFFK</sequence>
<dbReference type="Proteomes" id="UP000006263">
    <property type="component" value="Unassembled WGS sequence"/>
</dbReference>
<comment type="caution">
    <text evidence="1">The sequence shown here is derived from an EMBL/GenBank/DDBJ whole genome shotgun (WGS) entry which is preliminary data.</text>
</comment>
<gene>
    <name evidence="1" type="ORF">GMES_1079</name>
</gene>
<dbReference type="AlphaFoldDB" id="K6Z314"/>
<dbReference type="EMBL" id="BAEP01000023">
    <property type="protein sequence ID" value="GAC23378.1"/>
    <property type="molecule type" value="Genomic_DNA"/>
</dbReference>
<evidence type="ECO:0000313" key="1">
    <source>
        <dbReference type="EMBL" id="GAC23378.1"/>
    </source>
</evidence>
<evidence type="ECO:0000313" key="2">
    <source>
        <dbReference type="Proteomes" id="UP000006263"/>
    </source>
</evidence>
<protein>
    <submittedName>
        <fullName evidence="1">Uncharacterized protein</fullName>
    </submittedName>
</protein>
<accession>K6Z314</accession>
<proteinExistence type="predicted"/>
<organism evidence="1 2">
    <name type="scientific">Paraglaciecola mesophila KMM 241</name>
    <dbReference type="NCBI Taxonomy" id="1128912"/>
    <lineage>
        <taxon>Bacteria</taxon>
        <taxon>Pseudomonadati</taxon>
        <taxon>Pseudomonadota</taxon>
        <taxon>Gammaproteobacteria</taxon>
        <taxon>Alteromonadales</taxon>
        <taxon>Alteromonadaceae</taxon>
        <taxon>Paraglaciecola</taxon>
    </lineage>
</organism>
<name>K6Z314_9ALTE</name>